<proteinExistence type="predicted"/>
<reference evidence="1" key="1">
    <citation type="journal article" date="2021" name="Proc. Natl. Acad. Sci. U.S.A.">
        <title>A Catalog of Tens of Thousands of Viruses from Human Metagenomes Reveals Hidden Associations with Chronic Diseases.</title>
        <authorList>
            <person name="Tisza M.J."/>
            <person name="Buck C.B."/>
        </authorList>
    </citation>
    <scope>NUCLEOTIDE SEQUENCE</scope>
    <source>
        <strain evidence="1">Ct3o911</strain>
    </source>
</reference>
<protein>
    <submittedName>
        <fullName evidence="1">Uncharacterized protein</fullName>
    </submittedName>
</protein>
<organism evidence="1">
    <name type="scientific">Siphoviridae sp. ct3o911</name>
    <dbReference type="NCBI Taxonomy" id="2827560"/>
    <lineage>
        <taxon>Viruses</taxon>
        <taxon>Duplodnaviria</taxon>
        <taxon>Heunggongvirae</taxon>
        <taxon>Uroviricota</taxon>
        <taxon>Caudoviricetes</taxon>
    </lineage>
</organism>
<name>A0A8S5LJU4_9CAUD</name>
<dbReference type="EMBL" id="BK015861">
    <property type="protein sequence ID" value="DAD70201.1"/>
    <property type="molecule type" value="Genomic_DNA"/>
</dbReference>
<accession>A0A8S5LJU4</accession>
<evidence type="ECO:0000313" key="1">
    <source>
        <dbReference type="EMBL" id="DAD70201.1"/>
    </source>
</evidence>
<sequence>MIKNILRGGGYSNLNYTSDMDTCAGKAVRV</sequence>